<gene>
    <name evidence="5" type="primary">raiA</name>
    <name evidence="5" type="ORF">QJV33_10005</name>
</gene>
<dbReference type="Gene3D" id="3.30.505.50">
    <property type="entry name" value="Sigma 54 modulation/S30EA ribosomal protein, C-terminal domain"/>
    <property type="match status" value="1"/>
</dbReference>
<evidence type="ECO:0000256" key="1">
    <source>
        <dbReference type="ARBA" id="ARBA00022845"/>
    </source>
</evidence>
<protein>
    <recommendedName>
        <fullName evidence="3">Ribosome hibernation promoting factor</fullName>
    </recommendedName>
</protein>
<dbReference type="InterPro" id="IPR036567">
    <property type="entry name" value="RHF-like"/>
</dbReference>
<evidence type="ECO:0000259" key="4">
    <source>
        <dbReference type="Pfam" id="PF16321"/>
    </source>
</evidence>
<sequence>MKISIFGKKIEIPEWFHEKIEDTIEKTTQKYFDNIIDVSVTFSKLPASYICQIHVHASRDLSIRSEGTATEVQAAFESAIQHITKRLRRYKSRLLSRRGKKAAYNEFVEGRQYIIRPDQEVEEQENTHQEQLEQAIKERIITEKATEIDTLTVYEAIMHLDLSERPVLMFKNSENSRINVIYRHIDGQVVWLDSGKNQN</sequence>
<name>A0ABT6QA18_9PROT</name>
<dbReference type="InterPro" id="IPR032528">
    <property type="entry name" value="Ribosom_S30AE_C"/>
</dbReference>
<dbReference type="SUPFAM" id="SSF69754">
    <property type="entry name" value="Ribosome binding protein Y (YfiA homologue)"/>
    <property type="match status" value="1"/>
</dbReference>
<organism evidence="5 6">
    <name type="scientific">Commensalibacter nepenthis</name>
    <dbReference type="NCBI Taxonomy" id="3043872"/>
    <lineage>
        <taxon>Bacteria</taxon>
        <taxon>Pseudomonadati</taxon>
        <taxon>Pseudomonadota</taxon>
        <taxon>Alphaproteobacteria</taxon>
        <taxon>Acetobacterales</taxon>
        <taxon>Acetobacteraceae</taxon>
    </lineage>
</organism>
<dbReference type="PANTHER" id="PTHR33231">
    <property type="entry name" value="30S RIBOSOMAL PROTEIN"/>
    <property type="match status" value="1"/>
</dbReference>
<comment type="subunit">
    <text evidence="2">Associates exclusively with 100S ribosomes, which are dimers of 70S ribosomes.</text>
</comment>
<dbReference type="PANTHER" id="PTHR33231:SF1">
    <property type="entry name" value="30S RIBOSOMAL PROTEIN"/>
    <property type="match status" value="1"/>
</dbReference>
<accession>A0ABT6QA18</accession>
<dbReference type="NCBIfam" id="TIGR00741">
    <property type="entry name" value="yfiA"/>
    <property type="match status" value="1"/>
</dbReference>
<reference evidence="5" key="1">
    <citation type="submission" date="2023-05" db="EMBL/GenBank/DDBJ databases">
        <title>Whole genome sequence of Commensalibacter sp.</title>
        <authorList>
            <person name="Charoenyingcharoen P."/>
            <person name="Yukphan P."/>
        </authorList>
    </citation>
    <scope>NUCLEOTIDE SEQUENCE</scope>
    <source>
        <strain evidence="5">TBRC 10068</strain>
    </source>
</reference>
<dbReference type="Gene3D" id="3.30.160.100">
    <property type="entry name" value="Ribosome hibernation promotion factor-like"/>
    <property type="match status" value="1"/>
</dbReference>
<feature type="domain" description="Sigma 54 modulation/S30EA ribosomal protein C-terminal" evidence="4">
    <location>
        <begin position="138"/>
        <end position="188"/>
    </location>
</feature>
<dbReference type="EMBL" id="JASBAN010000001">
    <property type="protein sequence ID" value="MDI2113602.1"/>
    <property type="molecule type" value="Genomic_DNA"/>
</dbReference>
<dbReference type="InterPro" id="IPR038416">
    <property type="entry name" value="Ribosom_S30AE_C_sf"/>
</dbReference>
<dbReference type="InterPro" id="IPR003489">
    <property type="entry name" value="RHF/RaiA"/>
</dbReference>
<evidence type="ECO:0000256" key="3">
    <source>
        <dbReference type="ARBA" id="ARBA00041148"/>
    </source>
</evidence>
<evidence type="ECO:0000313" key="6">
    <source>
        <dbReference type="Proteomes" id="UP001431775"/>
    </source>
</evidence>
<proteinExistence type="predicted"/>
<dbReference type="Pfam" id="PF02482">
    <property type="entry name" value="Ribosomal_S30AE"/>
    <property type="match status" value="1"/>
</dbReference>
<keyword evidence="1" id="KW-0810">Translation regulation</keyword>
<keyword evidence="6" id="KW-1185">Reference proteome</keyword>
<dbReference type="Proteomes" id="UP001431775">
    <property type="component" value="Unassembled WGS sequence"/>
</dbReference>
<comment type="caution">
    <text evidence="5">The sequence shown here is derived from an EMBL/GenBank/DDBJ whole genome shotgun (WGS) entry which is preliminary data.</text>
</comment>
<dbReference type="InterPro" id="IPR050574">
    <property type="entry name" value="HPF/YfiA_ribosome-assoc"/>
</dbReference>
<evidence type="ECO:0000313" key="5">
    <source>
        <dbReference type="EMBL" id="MDI2113602.1"/>
    </source>
</evidence>
<dbReference type="RefSeq" id="WP_281463189.1">
    <property type="nucleotide sequence ID" value="NZ_JASBAN010000001.1"/>
</dbReference>
<evidence type="ECO:0000256" key="2">
    <source>
        <dbReference type="ARBA" id="ARBA00038695"/>
    </source>
</evidence>
<dbReference type="Pfam" id="PF16321">
    <property type="entry name" value="Ribosom_S30AE_C"/>
    <property type="match status" value="1"/>
</dbReference>